<evidence type="ECO:0000259" key="8">
    <source>
        <dbReference type="SMART" id="SM00244"/>
    </source>
</evidence>
<dbReference type="GO" id="GO:0005886">
    <property type="term" value="C:plasma membrane"/>
    <property type="evidence" value="ECO:0007669"/>
    <property type="project" value="UniProtKB-SubCell"/>
</dbReference>
<organism evidence="9 10">
    <name type="scientific">Mesorhizobium zhangyense</name>
    <dbReference type="NCBI Taxonomy" id="1776730"/>
    <lineage>
        <taxon>Bacteria</taxon>
        <taxon>Pseudomonadati</taxon>
        <taxon>Pseudomonadota</taxon>
        <taxon>Alphaproteobacteria</taxon>
        <taxon>Hyphomicrobiales</taxon>
        <taxon>Phyllobacteriaceae</taxon>
        <taxon>Mesorhizobium</taxon>
    </lineage>
</organism>
<dbReference type="InterPro" id="IPR001107">
    <property type="entry name" value="Band_7"/>
</dbReference>
<keyword evidence="5 7" id="KW-0472">Membrane</keyword>
<evidence type="ECO:0000256" key="7">
    <source>
        <dbReference type="SAM" id="Phobius"/>
    </source>
</evidence>
<keyword evidence="4" id="KW-1003">Cell membrane</keyword>
<evidence type="ECO:0000256" key="1">
    <source>
        <dbReference type="ARBA" id="ARBA00004167"/>
    </source>
</evidence>
<reference evidence="9 10" key="1">
    <citation type="submission" date="2020-02" db="EMBL/GenBank/DDBJ databases">
        <title>Genome sequence of the type strain CGMCC 1.15528 of Mesorhizobium zhangyense.</title>
        <authorList>
            <person name="Gao J."/>
            <person name="Sun J."/>
        </authorList>
    </citation>
    <scope>NUCLEOTIDE SEQUENCE [LARGE SCALE GENOMIC DNA]</scope>
    <source>
        <strain evidence="9 10">CGMCC 1.15528</strain>
    </source>
</reference>
<dbReference type="InterPro" id="IPR036013">
    <property type="entry name" value="Band_7/SPFH_dom_sf"/>
</dbReference>
<feature type="region of interest" description="Disordered" evidence="6">
    <location>
        <begin position="513"/>
        <end position="538"/>
    </location>
</feature>
<evidence type="ECO:0000256" key="2">
    <source>
        <dbReference type="ARBA" id="ARBA00004236"/>
    </source>
</evidence>
<name>A0A7C9R709_9HYPH</name>
<dbReference type="RefSeq" id="WP_165117274.1">
    <property type="nucleotide sequence ID" value="NZ_JAAKZG010000004.1"/>
</dbReference>
<comment type="similarity">
    <text evidence="3">Belongs to the band 7/mec-2 family. Flotillin subfamily.</text>
</comment>
<dbReference type="InterPro" id="IPR031905">
    <property type="entry name" value="Flotillin_C"/>
</dbReference>
<dbReference type="SUPFAM" id="SSF117892">
    <property type="entry name" value="Band 7/SPFH domain"/>
    <property type="match status" value="1"/>
</dbReference>
<feature type="transmembrane region" description="Helical" evidence="7">
    <location>
        <begin position="6"/>
        <end position="25"/>
    </location>
</feature>
<evidence type="ECO:0000256" key="5">
    <source>
        <dbReference type="ARBA" id="ARBA00023136"/>
    </source>
</evidence>
<protein>
    <recommendedName>
        <fullName evidence="8">Band 7 domain-containing protein</fullName>
    </recommendedName>
</protein>
<dbReference type="InterPro" id="IPR027705">
    <property type="entry name" value="Flotillin_fam"/>
</dbReference>
<evidence type="ECO:0000313" key="10">
    <source>
        <dbReference type="Proteomes" id="UP000481252"/>
    </source>
</evidence>
<feature type="domain" description="Band 7" evidence="8">
    <location>
        <begin position="22"/>
        <end position="191"/>
    </location>
</feature>
<evidence type="ECO:0000313" key="9">
    <source>
        <dbReference type="EMBL" id="NGN41642.1"/>
    </source>
</evidence>
<dbReference type="Pfam" id="PF15975">
    <property type="entry name" value="Flot"/>
    <property type="match status" value="1"/>
</dbReference>
<dbReference type="SMART" id="SM00244">
    <property type="entry name" value="PHB"/>
    <property type="match status" value="1"/>
</dbReference>
<evidence type="ECO:0000256" key="3">
    <source>
        <dbReference type="ARBA" id="ARBA00007161"/>
    </source>
</evidence>
<accession>A0A7C9R709</accession>
<evidence type="ECO:0000256" key="4">
    <source>
        <dbReference type="ARBA" id="ARBA00022475"/>
    </source>
</evidence>
<keyword evidence="7" id="KW-1133">Transmembrane helix</keyword>
<dbReference type="CDD" id="cd03399">
    <property type="entry name" value="SPFH_flotillin"/>
    <property type="match status" value="1"/>
</dbReference>
<keyword evidence="10" id="KW-1185">Reference proteome</keyword>
<dbReference type="PANTHER" id="PTHR13806:SF31">
    <property type="entry name" value="FLOTILLIN-LIKE PROTEIN 1-RELATED"/>
    <property type="match status" value="1"/>
</dbReference>
<comment type="subcellular location">
    <subcellularLocation>
        <location evidence="2">Cell membrane</location>
    </subcellularLocation>
    <subcellularLocation>
        <location evidence="1">Membrane</location>
        <topology evidence="1">Single-pass membrane protein</topology>
    </subcellularLocation>
</comment>
<gene>
    <name evidence="9" type="ORF">G6N74_11225</name>
</gene>
<evidence type="ECO:0000256" key="6">
    <source>
        <dbReference type="SAM" id="MobiDB-lite"/>
    </source>
</evidence>
<dbReference type="PANTHER" id="PTHR13806">
    <property type="entry name" value="FLOTILLIN-RELATED"/>
    <property type="match status" value="1"/>
</dbReference>
<keyword evidence="7" id="KW-0812">Transmembrane</keyword>
<comment type="caution">
    <text evidence="9">The sequence shown here is derived from an EMBL/GenBank/DDBJ whole genome shotgun (WGS) entry which is preliminary data.</text>
</comment>
<dbReference type="Gene3D" id="3.30.479.30">
    <property type="entry name" value="Band 7 domain"/>
    <property type="match status" value="1"/>
</dbReference>
<dbReference type="Proteomes" id="UP000481252">
    <property type="component" value="Unassembled WGS sequence"/>
</dbReference>
<sequence length="538" mass="58909">MTLLLSLIAIIVAIIIVVAFLQRYYRKATREKALLRTGLGGQKVVMDGGFIALPFLHRMEEIPMRTMRIEIKRAGEKSLMTEDRLRVDVEMAFYLRVEPTVDGVATAAQALGARALRPDEIGNLFEGRFIDAVQAIVAAYTMEALHERRGAFVKAVRDALAENLKQNGLHLESVSLIRLDQAAFAALDQNNAFNAVGMRRLAEVITENRKRRAEIEAEADLAVRQTDLAAVKRRLDIEREQQEAEIAQRLTLDRLRADTESQTETVRQGAQRAAEQARIERTRDLRLAEIGSDLQLRQSEVEALLAAETAKIDGEIALARKRIEEVAVQAEAERGRVAVIEAQEGLQAERDRLVAEREGAAALIRARHATEASGERARGTAASLVETARGEAEAAELRATGRRHESAAETEAQRALFAAENQQSEALMRMKLDMHKIDRLPDLAERMAKPLEKIDSIRINHISGLGLGGGGHDGAGGSQSPIGGAVDGVLNLALQLPAMQKLGQSIGLNLDLDQGNGDGGDASARPRRQKSNKREQAS</sequence>
<dbReference type="EMBL" id="JAAKZG010000004">
    <property type="protein sequence ID" value="NGN41642.1"/>
    <property type="molecule type" value="Genomic_DNA"/>
</dbReference>
<dbReference type="AlphaFoldDB" id="A0A7C9R709"/>
<dbReference type="Pfam" id="PF01145">
    <property type="entry name" value="Band_7"/>
    <property type="match status" value="1"/>
</dbReference>
<proteinExistence type="inferred from homology"/>